<dbReference type="AlphaFoldDB" id="A0AA37BLV8"/>
<evidence type="ECO:0000313" key="2">
    <source>
        <dbReference type="EMBL" id="GGK90738.1"/>
    </source>
</evidence>
<gene>
    <name evidence="2" type="ORF">GCM10010126_57720</name>
</gene>
<name>A0AA37BLV8_9ACTN</name>
<keyword evidence="1" id="KW-0472">Membrane</keyword>
<comment type="caution">
    <text evidence="2">The sequence shown here is derived from an EMBL/GenBank/DDBJ whole genome shotgun (WGS) entry which is preliminary data.</text>
</comment>
<evidence type="ECO:0000256" key="1">
    <source>
        <dbReference type="SAM" id="Phobius"/>
    </source>
</evidence>
<evidence type="ECO:0000313" key="3">
    <source>
        <dbReference type="Proteomes" id="UP000627984"/>
    </source>
</evidence>
<organism evidence="2 3">
    <name type="scientific">Planomonospora parontospora</name>
    <dbReference type="NCBI Taxonomy" id="58119"/>
    <lineage>
        <taxon>Bacteria</taxon>
        <taxon>Bacillati</taxon>
        <taxon>Actinomycetota</taxon>
        <taxon>Actinomycetes</taxon>
        <taxon>Streptosporangiales</taxon>
        <taxon>Streptosporangiaceae</taxon>
        <taxon>Planomonospora</taxon>
    </lineage>
</organism>
<sequence>MHNNHMRRTTLTGILAALAGIGAGGILIVGIATPYADGENATRLFYGLVAASSALGLHASLGRRRTVPLPAAAAYDLGLEHGQSYPAG</sequence>
<dbReference type="Proteomes" id="UP000627984">
    <property type="component" value="Unassembled WGS sequence"/>
</dbReference>
<reference evidence="2" key="2">
    <citation type="submission" date="2022-09" db="EMBL/GenBank/DDBJ databases">
        <authorList>
            <person name="Sun Q."/>
            <person name="Ohkuma M."/>
        </authorList>
    </citation>
    <scope>NUCLEOTIDE SEQUENCE</scope>
    <source>
        <strain evidence="2">JCM 3093</strain>
    </source>
</reference>
<accession>A0AA37BLV8</accession>
<feature type="transmembrane region" description="Helical" evidence="1">
    <location>
        <begin position="44"/>
        <end position="61"/>
    </location>
</feature>
<protein>
    <submittedName>
        <fullName evidence="2">Uncharacterized protein</fullName>
    </submittedName>
</protein>
<keyword evidence="1" id="KW-1133">Transmembrane helix</keyword>
<proteinExistence type="predicted"/>
<dbReference type="EMBL" id="BMQD01000023">
    <property type="protein sequence ID" value="GGK90738.1"/>
    <property type="molecule type" value="Genomic_DNA"/>
</dbReference>
<reference evidence="2" key="1">
    <citation type="journal article" date="2014" name="Int. J. Syst. Evol. Microbiol.">
        <title>Complete genome sequence of Corynebacterium casei LMG S-19264T (=DSM 44701T), isolated from a smear-ripened cheese.</title>
        <authorList>
            <consortium name="US DOE Joint Genome Institute (JGI-PGF)"/>
            <person name="Walter F."/>
            <person name="Albersmeier A."/>
            <person name="Kalinowski J."/>
            <person name="Ruckert C."/>
        </authorList>
    </citation>
    <scope>NUCLEOTIDE SEQUENCE</scope>
    <source>
        <strain evidence="2">JCM 3093</strain>
    </source>
</reference>
<feature type="transmembrane region" description="Helical" evidence="1">
    <location>
        <begin position="12"/>
        <end position="32"/>
    </location>
</feature>
<keyword evidence="1" id="KW-0812">Transmembrane</keyword>